<feature type="domain" description="CheB-type methylesterase" evidence="10">
    <location>
        <begin position="163"/>
        <end position="350"/>
    </location>
</feature>
<evidence type="ECO:0000256" key="2">
    <source>
        <dbReference type="ARBA" id="ARBA00022500"/>
    </source>
</evidence>
<dbReference type="InterPro" id="IPR011006">
    <property type="entry name" value="CheY-like_superfamily"/>
</dbReference>
<evidence type="ECO:0000256" key="7">
    <source>
        <dbReference type="PROSITE-ProRule" id="PRU00169"/>
    </source>
</evidence>
<keyword evidence="1 5" id="KW-0963">Cytoplasm</keyword>
<dbReference type="GO" id="GO:0005737">
    <property type="term" value="C:cytoplasm"/>
    <property type="evidence" value="ECO:0007669"/>
    <property type="project" value="UniProtKB-SubCell"/>
</dbReference>
<feature type="active site" evidence="5 6">
    <location>
        <position position="201"/>
    </location>
</feature>
<dbReference type="PIRSF" id="PIRSF000876">
    <property type="entry name" value="RR_chemtxs_CheB"/>
    <property type="match status" value="1"/>
</dbReference>
<dbReference type="GO" id="GO:0050568">
    <property type="term" value="F:protein-glutamine glutaminase activity"/>
    <property type="evidence" value="ECO:0007669"/>
    <property type="project" value="UniProtKB-UniRule"/>
</dbReference>
<evidence type="ECO:0000256" key="3">
    <source>
        <dbReference type="ARBA" id="ARBA00022801"/>
    </source>
</evidence>
<keyword evidence="5 7" id="KW-0597">Phosphoprotein</keyword>
<dbReference type="GO" id="GO:0000156">
    <property type="term" value="F:phosphorelay response regulator activity"/>
    <property type="evidence" value="ECO:0007669"/>
    <property type="project" value="InterPro"/>
</dbReference>
<comment type="similarity">
    <text evidence="5">Belongs to the CheB family.</text>
</comment>
<gene>
    <name evidence="5" type="primary">cheB</name>
    <name evidence="11" type="ORF">CKO42_07015</name>
</gene>
<accession>A0A9X1B424</accession>
<dbReference type="EC" id="3.5.1.44" evidence="5"/>
<dbReference type="SMART" id="SM00448">
    <property type="entry name" value="REC"/>
    <property type="match status" value="1"/>
</dbReference>
<protein>
    <recommendedName>
        <fullName evidence="5">Protein-glutamate methylesterase/protein-glutamine glutaminase</fullName>
        <ecNumber evidence="5">3.1.1.61</ecNumber>
        <ecNumber evidence="5">3.5.1.44</ecNumber>
    </recommendedName>
</protein>
<dbReference type="GO" id="GO:0006935">
    <property type="term" value="P:chemotaxis"/>
    <property type="evidence" value="ECO:0007669"/>
    <property type="project" value="UniProtKB-UniRule"/>
</dbReference>
<dbReference type="PROSITE" id="PS50122">
    <property type="entry name" value="CHEB"/>
    <property type="match status" value="1"/>
</dbReference>
<reference evidence="11 12" key="1">
    <citation type="journal article" date="2020" name="Microorganisms">
        <title>Osmotic Adaptation and Compatible Solute Biosynthesis of Phototrophic Bacteria as Revealed from Genome Analyses.</title>
        <authorList>
            <person name="Imhoff J.F."/>
            <person name="Rahn T."/>
            <person name="Kunzel S."/>
            <person name="Keller A."/>
            <person name="Neulinger S.C."/>
        </authorList>
    </citation>
    <scope>NUCLEOTIDE SEQUENCE [LARGE SCALE GENOMIC DNA]</scope>
    <source>
        <strain evidence="11 12">DSM 25653</strain>
    </source>
</reference>
<feature type="modified residue" description="4-aspartylphosphate" evidence="5 7">
    <location>
        <position position="59"/>
    </location>
</feature>
<dbReference type="HAMAP" id="MF_00099">
    <property type="entry name" value="CheB_chemtxs"/>
    <property type="match status" value="1"/>
</dbReference>
<dbReference type="InterPro" id="IPR008248">
    <property type="entry name" value="CheB-like"/>
</dbReference>
<dbReference type="EMBL" id="NRRY01000008">
    <property type="protein sequence ID" value="MBK1618197.1"/>
    <property type="molecule type" value="Genomic_DNA"/>
</dbReference>
<evidence type="ECO:0000259" key="9">
    <source>
        <dbReference type="PROSITE" id="PS50110"/>
    </source>
</evidence>
<comment type="function">
    <text evidence="5">Involved in chemotaxis. Part of a chemotaxis signal transduction system that modulates chemotaxis in response to various stimuli. Catalyzes the demethylation of specific methylglutamate residues introduced into the chemoreceptors (methyl-accepting chemotaxis proteins or MCP) by CheR. Also mediates the irreversible deamidation of specific glutamine residues to glutamic acid.</text>
</comment>
<dbReference type="Pfam" id="PF00072">
    <property type="entry name" value="Response_reg"/>
    <property type="match status" value="1"/>
</dbReference>
<evidence type="ECO:0000313" key="11">
    <source>
        <dbReference type="EMBL" id="MBK1618197.1"/>
    </source>
</evidence>
<dbReference type="SUPFAM" id="SSF52172">
    <property type="entry name" value="CheY-like"/>
    <property type="match status" value="1"/>
</dbReference>
<dbReference type="Gene3D" id="3.40.50.2300">
    <property type="match status" value="1"/>
</dbReference>
<keyword evidence="12" id="KW-1185">Reference proteome</keyword>
<evidence type="ECO:0000256" key="8">
    <source>
        <dbReference type="SAM" id="MobiDB-lite"/>
    </source>
</evidence>
<evidence type="ECO:0000256" key="1">
    <source>
        <dbReference type="ARBA" id="ARBA00022490"/>
    </source>
</evidence>
<dbReference type="Gene3D" id="3.40.50.180">
    <property type="entry name" value="Methylesterase CheB, C-terminal domain"/>
    <property type="match status" value="1"/>
</dbReference>
<dbReference type="InterPro" id="IPR001789">
    <property type="entry name" value="Sig_transdc_resp-reg_receiver"/>
</dbReference>
<comment type="subcellular location">
    <subcellularLocation>
        <location evidence="5">Cytoplasm</location>
    </subcellularLocation>
</comment>
<comment type="catalytic activity">
    <reaction evidence="4 5">
        <text>[protein]-L-glutamate 5-O-methyl ester + H2O = L-glutamyl-[protein] + methanol + H(+)</text>
        <dbReference type="Rhea" id="RHEA:23236"/>
        <dbReference type="Rhea" id="RHEA-COMP:10208"/>
        <dbReference type="Rhea" id="RHEA-COMP:10311"/>
        <dbReference type="ChEBI" id="CHEBI:15377"/>
        <dbReference type="ChEBI" id="CHEBI:15378"/>
        <dbReference type="ChEBI" id="CHEBI:17790"/>
        <dbReference type="ChEBI" id="CHEBI:29973"/>
        <dbReference type="ChEBI" id="CHEBI:82795"/>
        <dbReference type="EC" id="3.1.1.61"/>
    </reaction>
</comment>
<dbReference type="PROSITE" id="PS50110">
    <property type="entry name" value="RESPONSE_REGULATORY"/>
    <property type="match status" value="1"/>
</dbReference>
<comment type="catalytic activity">
    <reaction evidence="5">
        <text>L-glutaminyl-[protein] + H2O = L-glutamyl-[protein] + NH4(+)</text>
        <dbReference type="Rhea" id="RHEA:16441"/>
        <dbReference type="Rhea" id="RHEA-COMP:10207"/>
        <dbReference type="Rhea" id="RHEA-COMP:10208"/>
        <dbReference type="ChEBI" id="CHEBI:15377"/>
        <dbReference type="ChEBI" id="CHEBI:28938"/>
        <dbReference type="ChEBI" id="CHEBI:29973"/>
        <dbReference type="ChEBI" id="CHEBI:30011"/>
        <dbReference type="EC" id="3.5.1.44"/>
    </reaction>
</comment>
<dbReference type="InterPro" id="IPR000673">
    <property type="entry name" value="Sig_transdc_resp-reg_Me-estase"/>
</dbReference>
<comment type="PTM">
    <text evidence="5">Phosphorylated by CheA. Phosphorylation of the N-terminal regulatory domain activates the methylesterase activity.</text>
</comment>
<dbReference type="NCBIfam" id="NF001965">
    <property type="entry name" value="PRK00742.1"/>
    <property type="match status" value="1"/>
</dbReference>
<name>A0A9X1B424_9GAMM</name>
<sequence length="405" mass="43734">MLNTQKIKVLCIDDSASVRELLCEIINGEPDMQVVAVASDPIEARELIKIHNPDVLTLDIKMPRMDGLDFLERLMRLRPMPVLMISSRTQPGTEETRRALALGARDVVAKPQIGMRKGLEAERTGIIAKIRAAARSHALLPKPRPISAPIRLARPIPATAAGLTANDELLFIGASTGGTEAIRSVLEQLPAGSPPVLIVQHMPAGFTRSFAERLNRSSLLSVKEAEDGEPLLWGHAYIAPGDQHLKVERRGNQYVARLDAGPEVNRHRPSVDVLFYSAAEQVGKRARAALLTGMGKDGAAGLLAMREAGALTIAQDEASSVVFGMPREAILQGAASEVAALEQVPQRLMANSIARGQQQTLQQPTLDRRERPVSQAPGLIPGPKPIRRLVQPQQGSARARLAAAR</sequence>
<dbReference type="GO" id="GO:0008984">
    <property type="term" value="F:protein-glutamate methylesterase activity"/>
    <property type="evidence" value="ECO:0007669"/>
    <property type="project" value="UniProtKB-UniRule"/>
</dbReference>
<comment type="caution">
    <text evidence="11">The sequence shown here is derived from an EMBL/GenBank/DDBJ whole genome shotgun (WGS) entry which is preliminary data.</text>
</comment>
<keyword evidence="3 5" id="KW-0378">Hydrolase</keyword>
<dbReference type="Pfam" id="PF01339">
    <property type="entry name" value="CheB_methylest"/>
    <property type="match status" value="1"/>
</dbReference>
<feature type="region of interest" description="Disordered" evidence="8">
    <location>
        <begin position="355"/>
        <end position="405"/>
    </location>
</feature>
<dbReference type="PANTHER" id="PTHR42872">
    <property type="entry name" value="PROTEIN-GLUTAMATE METHYLESTERASE/PROTEIN-GLUTAMINE GLUTAMINASE"/>
    <property type="match status" value="1"/>
</dbReference>
<evidence type="ECO:0000256" key="6">
    <source>
        <dbReference type="PROSITE-ProRule" id="PRU00050"/>
    </source>
</evidence>
<evidence type="ECO:0000259" key="10">
    <source>
        <dbReference type="PROSITE" id="PS50122"/>
    </source>
</evidence>
<feature type="active site" evidence="5 6">
    <location>
        <position position="297"/>
    </location>
</feature>
<feature type="compositionally biased region" description="Polar residues" evidence="8">
    <location>
        <begin position="355"/>
        <end position="365"/>
    </location>
</feature>
<dbReference type="PANTHER" id="PTHR42872:SF6">
    <property type="entry name" value="PROTEIN-GLUTAMATE METHYLESTERASE_PROTEIN-GLUTAMINE GLUTAMINASE"/>
    <property type="match status" value="1"/>
</dbReference>
<dbReference type="InterPro" id="IPR035909">
    <property type="entry name" value="CheB_C"/>
</dbReference>
<dbReference type="CDD" id="cd16432">
    <property type="entry name" value="CheB_Rec"/>
    <property type="match status" value="1"/>
</dbReference>
<evidence type="ECO:0000313" key="12">
    <source>
        <dbReference type="Proteomes" id="UP001138768"/>
    </source>
</evidence>
<keyword evidence="2 5" id="KW-0145">Chemotaxis</keyword>
<comment type="domain">
    <text evidence="5">Contains a C-terminal catalytic domain, and an N-terminal region which modulates catalytic activity.</text>
</comment>
<dbReference type="EC" id="3.1.1.61" evidence="5"/>
<dbReference type="NCBIfam" id="NF009206">
    <property type="entry name" value="PRK12555.1"/>
    <property type="match status" value="1"/>
</dbReference>
<proteinExistence type="inferred from homology"/>
<dbReference type="Proteomes" id="UP001138768">
    <property type="component" value="Unassembled WGS sequence"/>
</dbReference>
<dbReference type="AlphaFoldDB" id="A0A9X1B424"/>
<dbReference type="CDD" id="cd17541">
    <property type="entry name" value="REC_CheB-like"/>
    <property type="match status" value="1"/>
</dbReference>
<feature type="active site" evidence="5 6">
    <location>
        <position position="175"/>
    </location>
</feature>
<evidence type="ECO:0000256" key="4">
    <source>
        <dbReference type="ARBA" id="ARBA00048267"/>
    </source>
</evidence>
<feature type="domain" description="Response regulatory" evidence="9">
    <location>
        <begin position="8"/>
        <end position="125"/>
    </location>
</feature>
<evidence type="ECO:0000256" key="5">
    <source>
        <dbReference type="HAMAP-Rule" id="MF_00099"/>
    </source>
</evidence>
<dbReference type="SUPFAM" id="SSF52738">
    <property type="entry name" value="Methylesterase CheB, C-terminal domain"/>
    <property type="match status" value="1"/>
</dbReference>
<organism evidence="11 12">
    <name type="scientific">Lamprobacter modestohalophilus</name>
    <dbReference type="NCBI Taxonomy" id="1064514"/>
    <lineage>
        <taxon>Bacteria</taxon>
        <taxon>Pseudomonadati</taxon>
        <taxon>Pseudomonadota</taxon>
        <taxon>Gammaproteobacteria</taxon>
        <taxon>Chromatiales</taxon>
        <taxon>Chromatiaceae</taxon>
        <taxon>Lamprobacter</taxon>
    </lineage>
</organism>